<evidence type="ECO:0000313" key="2">
    <source>
        <dbReference type="Proteomes" id="UP000805193"/>
    </source>
</evidence>
<keyword evidence="2" id="KW-1185">Reference proteome</keyword>
<comment type="caution">
    <text evidence="1">The sequence shown here is derived from an EMBL/GenBank/DDBJ whole genome shotgun (WGS) entry which is preliminary data.</text>
</comment>
<sequence length="189" mass="21359">MRYVNCAPSKNSENLVAFQRRGGIYYLTKGKIAPGTELLVWYGNEFGAKLGLVQGKKDGTQKKHQEEAPSLKEAAETFACGDCDSVFTSQEYLLGHQNNVHKRKPGRHQCGHCPYSSDPHKRTHSGEKVYACELCPYEACTSSDVRRHTTKCHTKKYSHECGVCHKGFVLPRDLMSHMRKKHACDDQKQ</sequence>
<organism evidence="1 2">
    <name type="scientific">Ixodes persulcatus</name>
    <name type="common">Taiga tick</name>
    <dbReference type="NCBI Taxonomy" id="34615"/>
    <lineage>
        <taxon>Eukaryota</taxon>
        <taxon>Metazoa</taxon>
        <taxon>Ecdysozoa</taxon>
        <taxon>Arthropoda</taxon>
        <taxon>Chelicerata</taxon>
        <taxon>Arachnida</taxon>
        <taxon>Acari</taxon>
        <taxon>Parasitiformes</taxon>
        <taxon>Ixodida</taxon>
        <taxon>Ixodoidea</taxon>
        <taxon>Ixodidae</taxon>
        <taxon>Ixodinae</taxon>
        <taxon>Ixodes</taxon>
    </lineage>
</organism>
<proteinExistence type="predicted"/>
<protein>
    <submittedName>
        <fullName evidence="1">Uncharacterized protein</fullName>
    </submittedName>
</protein>
<accession>A0AC60QUT2</accession>
<reference evidence="1 2" key="1">
    <citation type="journal article" date="2020" name="Cell">
        <title>Large-Scale Comparative Analyses of Tick Genomes Elucidate Their Genetic Diversity and Vector Capacities.</title>
        <authorList>
            <consortium name="Tick Genome and Microbiome Consortium (TIGMIC)"/>
            <person name="Jia N."/>
            <person name="Wang J."/>
            <person name="Shi W."/>
            <person name="Du L."/>
            <person name="Sun Y."/>
            <person name="Zhan W."/>
            <person name="Jiang J.F."/>
            <person name="Wang Q."/>
            <person name="Zhang B."/>
            <person name="Ji P."/>
            <person name="Bell-Sakyi L."/>
            <person name="Cui X.M."/>
            <person name="Yuan T.T."/>
            <person name="Jiang B.G."/>
            <person name="Yang W.F."/>
            <person name="Lam T.T."/>
            <person name="Chang Q.C."/>
            <person name="Ding S.J."/>
            <person name="Wang X.J."/>
            <person name="Zhu J.G."/>
            <person name="Ruan X.D."/>
            <person name="Zhao L."/>
            <person name="Wei J.T."/>
            <person name="Ye R.Z."/>
            <person name="Que T.C."/>
            <person name="Du C.H."/>
            <person name="Zhou Y.H."/>
            <person name="Cheng J.X."/>
            <person name="Dai P.F."/>
            <person name="Guo W.B."/>
            <person name="Han X.H."/>
            <person name="Huang E.J."/>
            <person name="Li L.F."/>
            <person name="Wei W."/>
            <person name="Gao Y.C."/>
            <person name="Liu J.Z."/>
            <person name="Shao H.Z."/>
            <person name="Wang X."/>
            <person name="Wang C.C."/>
            <person name="Yang T.C."/>
            <person name="Huo Q.B."/>
            <person name="Li W."/>
            <person name="Chen H.Y."/>
            <person name="Chen S.E."/>
            <person name="Zhou L.G."/>
            <person name="Ni X.B."/>
            <person name="Tian J.H."/>
            <person name="Sheng Y."/>
            <person name="Liu T."/>
            <person name="Pan Y.S."/>
            <person name="Xia L.Y."/>
            <person name="Li J."/>
            <person name="Zhao F."/>
            <person name="Cao W.C."/>
        </authorList>
    </citation>
    <scope>NUCLEOTIDE SEQUENCE [LARGE SCALE GENOMIC DNA]</scope>
    <source>
        <strain evidence="1">Iper-2018</strain>
    </source>
</reference>
<gene>
    <name evidence="1" type="ORF">HPB47_015913</name>
</gene>
<dbReference type="Proteomes" id="UP000805193">
    <property type="component" value="Unassembled WGS sequence"/>
</dbReference>
<name>A0AC60QUT2_IXOPE</name>
<dbReference type="EMBL" id="JABSTQ010004620">
    <property type="protein sequence ID" value="KAG0441564.1"/>
    <property type="molecule type" value="Genomic_DNA"/>
</dbReference>
<evidence type="ECO:0000313" key="1">
    <source>
        <dbReference type="EMBL" id="KAG0441564.1"/>
    </source>
</evidence>